<dbReference type="EMBL" id="CP104205">
    <property type="protein sequence ID" value="UWX55491.1"/>
    <property type="molecule type" value="Genomic_DNA"/>
</dbReference>
<accession>A0ABY5Y9H5</accession>
<dbReference type="Proteomes" id="UP001059209">
    <property type="component" value="Chromosome"/>
</dbReference>
<evidence type="ECO:0000313" key="2">
    <source>
        <dbReference type="Proteomes" id="UP001059209"/>
    </source>
</evidence>
<evidence type="ECO:0000313" key="1">
    <source>
        <dbReference type="EMBL" id="UWX55491.1"/>
    </source>
</evidence>
<reference evidence="1" key="1">
    <citation type="submission" date="2022-09" db="EMBL/GenBank/DDBJ databases">
        <title>Maribacter litopenaei sp. nov., isolated from the intestinal tract of the Pacific White Shrimp, Litopenaeus vannamei.</title>
        <authorList>
            <person name="Kim S.Y."/>
            <person name="Hwang C.Y."/>
        </authorList>
    </citation>
    <scope>NUCLEOTIDE SEQUENCE</scope>
    <source>
        <strain evidence="1">HL-LV01</strain>
    </source>
</reference>
<keyword evidence="2" id="KW-1185">Reference proteome</keyword>
<dbReference type="RefSeq" id="WP_260573447.1">
    <property type="nucleotide sequence ID" value="NZ_CP104205.1"/>
</dbReference>
<gene>
    <name evidence="1" type="ORF">NYZ99_02930</name>
</gene>
<organism evidence="1 2">
    <name type="scientific">Maribacter litopenaei</name>
    <dbReference type="NCBI Taxonomy" id="2976127"/>
    <lineage>
        <taxon>Bacteria</taxon>
        <taxon>Pseudomonadati</taxon>
        <taxon>Bacteroidota</taxon>
        <taxon>Flavobacteriia</taxon>
        <taxon>Flavobacteriales</taxon>
        <taxon>Flavobacteriaceae</taxon>
        <taxon>Maribacter</taxon>
    </lineage>
</organism>
<name>A0ABY5Y9H5_9FLAO</name>
<sequence length="65" mass="7969">MERHNFGMDNPYRAYSRKLAWSYTEVHRWAYDYSKVDENDEYIIPGQDYVQQHVPLFDGEEELQH</sequence>
<protein>
    <submittedName>
        <fullName evidence="1">Uncharacterized protein</fullName>
    </submittedName>
</protein>
<proteinExistence type="predicted"/>